<dbReference type="PANTHER" id="PTHR11986:SF79">
    <property type="entry name" value="ACETYLORNITHINE AMINOTRANSFERASE, MITOCHONDRIAL"/>
    <property type="match status" value="1"/>
</dbReference>
<proteinExistence type="inferred from homology"/>
<dbReference type="NCBIfam" id="TIGR00707">
    <property type="entry name" value="argD"/>
    <property type="match status" value="1"/>
</dbReference>
<keyword evidence="2 5" id="KW-0028">Amino-acid biosynthesis</keyword>
<evidence type="ECO:0000256" key="4">
    <source>
        <dbReference type="ARBA" id="ARBA00022898"/>
    </source>
</evidence>
<comment type="subcellular location">
    <subcellularLocation>
        <location evidence="5">Cytoplasm</location>
    </subcellularLocation>
</comment>
<comment type="subunit">
    <text evidence="5">Homodimer.</text>
</comment>
<dbReference type="PIRSF" id="PIRSF000521">
    <property type="entry name" value="Transaminase_4ab_Lys_Orn"/>
    <property type="match status" value="1"/>
</dbReference>
<dbReference type="InterPro" id="IPR050103">
    <property type="entry name" value="Class-III_PLP-dep_AT"/>
</dbReference>
<dbReference type="GO" id="GO:0005737">
    <property type="term" value="C:cytoplasm"/>
    <property type="evidence" value="ECO:0007669"/>
    <property type="project" value="UniProtKB-SubCell"/>
</dbReference>
<dbReference type="InterPro" id="IPR004636">
    <property type="entry name" value="AcOrn/SuccOrn_fam"/>
</dbReference>
<dbReference type="UniPathway" id="UPA00068">
    <property type="reaction ID" value="UER00109"/>
</dbReference>
<feature type="binding site" evidence="5">
    <location>
        <position position="138"/>
    </location>
    <ligand>
        <name>N(2)-acetyl-L-ornithine</name>
        <dbReference type="ChEBI" id="CHEBI:57805"/>
    </ligand>
</feature>
<keyword evidence="5" id="KW-0055">Arginine biosynthesis</keyword>
<feature type="binding site" evidence="5">
    <location>
        <begin position="106"/>
        <end position="107"/>
    </location>
    <ligand>
        <name>pyridoxal 5'-phosphate</name>
        <dbReference type="ChEBI" id="CHEBI:597326"/>
    </ligand>
</feature>
<dbReference type="CDD" id="cd00610">
    <property type="entry name" value="OAT_like"/>
    <property type="match status" value="1"/>
</dbReference>
<evidence type="ECO:0000256" key="1">
    <source>
        <dbReference type="ARBA" id="ARBA00022576"/>
    </source>
</evidence>
<dbReference type="PROSITE" id="PS00600">
    <property type="entry name" value="AA_TRANSFER_CLASS_3"/>
    <property type="match status" value="1"/>
</dbReference>
<dbReference type="FunFam" id="3.40.640.10:FF:000004">
    <property type="entry name" value="Acetylornithine aminotransferase"/>
    <property type="match status" value="1"/>
</dbReference>
<dbReference type="SUPFAM" id="SSF53383">
    <property type="entry name" value="PLP-dependent transferases"/>
    <property type="match status" value="1"/>
</dbReference>
<comment type="pathway">
    <text evidence="5">Amino-acid biosynthesis; L-arginine biosynthesis; N(2)-acetyl-L-ornithine from L-glutamate: step 4/4.</text>
</comment>
<keyword evidence="5" id="KW-0963">Cytoplasm</keyword>
<dbReference type="InterPro" id="IPR015421">
    <property type="entry name" value="PyrdxlP-dep_Trfase_major"/>
</dbReference>
<gene>
    <name evidence="5" type="primary">argD</name>
    <name evidence="6" type="ORF">D9V32_08245</name>
</gene>
<dbReference type="InterPro" id="IPR015422">
    <property type="entry name" value="PyrdxlP-dep_Trfase_small"/>
</dbReference>
<keyword evidence="4 5" id="KW-0663">Pyridoxal phosphate</keyword>
<feature type="binding site" evidence="5">
    <location>
        <position position="277"/>
    </location>
    <ligand>
        <name>pyridoxal 5'-phosphate</name>
        <dbReference type="ChEBI" id="CHEBI:597326"/>
    </ligand>
</feature>
<protein>
    <recommendedName>
        <fullName evidence="5">Acetylornithine aminotransferase</fullName>
        <shortName evidence="5">ACOAT</shortName>
        <ecNumber evidence="5">2.6.1.11</ecNumber>
    </recommendedName>
</protein>
<comment type="catalytic activity">
    <reaction evidence="5">
        <text>N(2)-acetyl-L-ornithine + 2-oxoglutarate = N-acetyl-L-glutamate 5-semialdehyde + L-glutamate</text>
        <dbReference type="Rhea" id="RHEA:18049"/>
        <dbReference type="ChEBI" id="CHEBI:16810"/>
        <dbReference type="ChEBI" id="CHEBI:29123"/>
        <dbReference type="ChEBI" id="CHEBI:29985"/>
        <dbReference type="ChEBI" id="CHEBI:57805"/>
        <dbReference type="EC" id="2.6.1.11"/>
    </reaction>
</comment>
<dbReference type="PANTHER" id="PTHR11986">
    <property type="entry name" value="AMINOTRANSFERASE CLASS III"/>
    <property type="match status" value="1"/>
</dbReference>
<dbReference type="NCBIfam" id="NF002874">
    <property type="entry name" value="PRK03244.1"/>
    <property type="match status" value="1"/>
</dbReference>
<dbReference type="InterPro" id="IPR005814">
    <property type="entry name" value="Aminotrans_3"/>
</dbReference>
<feature type="binding site" evidence="5">
    <location>
        <position position="276"/>
    </location>
    <ligand>
        <name>N(2)-acetyl-L-ornithine</name>
        <dbReference type="ChEBI" id="CHEBI:57805"/>
    </ligand>
</feature>
<dbReference type="Proteomes" id="UP000272503">
    <property type="component" value="Unassembled WGS sequence"/>
</dbReference>
<dbReference type="GO" id="GO:0030170">
    <property type="term" value="F:pyridoxal phosphate binding"/>
    <property type="evidence" value="ECO:0007669"/>
    <property type="project" value="InterPro"/>
</dbReference>
<feature type="binding site" evidence="5">
    <location>
        <position position="135"/>
    </location>
    <ligand>
        <name>pyridoxal 5'-phosphate</name>
        <dbReference type="ChEBI" id="CHEBI:597326"/>
    </ligand>
</feature>
<evidence type="ECO:0000256" key="3">
    <source>
        <dbReference type="ARBA" id="ARBA00022679"/>
    </source>
</evidence>
<reference evidence="6 7" key="1">
    <citation type="submission" date="2018-10" db="EMBL/GenBank/DDBJ databases">
        <authorList>
            <person name="Li J."/>
        </authorList>
    </citation>
    <scope>NUCLEOTIDE SEQUENCE [LARGE SCALE GENOMIC DNA]</scope>
    <source>
        <strain evidence="6 7">IF 016277</strain>
    </source>
</reference>
<dbReference type="Gene3D" id="3.90.1150.10">
    <property type="entry name" value="Aspartate Aminotransferase, domain 1"/>
    <property type="match status" value="1"/>
</dbReference>
<keyword evidence="7" id="KW-1185">Reference proteome</keyword>
<dbReference type="GO" id="GO:0042802">
    <property type="term" value="F:identical protein binding"/>
    <property type="evidence" value="ECO:0007669"/>
    <property type="project" value="TreeGrafter"/>
</dbReference>
<accession>A0A3L7A7J5</accession>
<dbReference type="AlphaFoldDB" id="A0A3L7A7J5"/>
<keyword evidence="1 5" id="KW-0032">Aminotransferase</keyword>
<dbReference type="HAMAP" id="MF_01107">
    <property type="entry name" value="ArgD_aminotrans_3"/>
    <property type="match status" value="1"/>
</dbReference>
<comment type="similarity">
    <text evidence="5">Belongs to the class-III pyridoxal-phosphate-dependent aminotransferase family. ArgD subfamily.</text>
</comment>
<dbReference type="EC" id="2.6.1.11" evidence="5"/>
<feature type="modified residue" description="N6-(pyridoxal phosphate)lysine" evidence="5">
    <location>
        <position position="248"/>
    </location>
</feature>
<dbReference type="InterPro" id="IPR049704">
    <property type="entry name" value="Aminotrans_3_PPA_site"/>
</dbReference>
<dbReference type="GO" id="GO:0003992">
    <property type="term" value="F:N2-acetyl-L-ornithine:2-oxoglutarate 5-aminotransferase activity"/>
    <property type="evidence" value="ECO:0007669"/>
    <property type="project" value="UniProtKB-UniRule"/>
</dbReference>
<comment type="miscellaneous">
    <text evidence="5">May also have succinyldiaminopimelate aminotransferase activity, thus carrying out the corresponding step in lysine biosynthesis.</text>
</comment>
<dbReference type="InterPro" id="IPR015424">
    <property type="entry name" value="PyrdxlP-dep_Trfase"/>
</dbReference>
<dbReference type="OrthoDB" id="9801052at2"/>
<organism evidence="6 7">
    <name type="scientific">Mycetocola tolaasinivorans</name>
    <dbReference type="NCBI Taxonomy" id="76635"/>
    <lineage>
        <taxon>Bacteria</taxon>
        <taxon>Bacillati</taxon>
        <taxon>Actinomycetota</taxon>
        <taxon>Actinomycetes</taxon>
        <taxon>Micrococcales</taxon>
        <taxon>Microbacteriaceae</taxon>
        <taxon>Mycetocola</taxon>
    </lineage>
</organism>
<evidence type="ECO:0000256" key="2">
    <source>
        <dbReference type="ARBA" id="ARBA00022605"/>
    </source>
</evidence>
<dbReference type="Pfam" id="PF00202">
    <property type="entry name" value="Aminotran_3"/>
    <property type="match status" value="1"/>
</dbReference>
<keyword evidence="3 5" id="KW-0808">Transferase</keyword>
<evidence type="ECO:0000256" key="5">
    <source>
        <dbReference type="HAMAP-Rule" id="MF_01107"/>
    </source>
</evidence>
<comment type="caution">
    <text evidence="6">The sequence shown here is derived from an EMBL/GenBank/DDBJ whole genome shotgun (WGS) entry which is preliminary data.</text>
</comment>
<evidence type="ECO:0000313" key="6">
    <source>
        <dbReference type="EMBL" id="RLP76134.1"/>
    </source>
</evidence>
<sequence length="393" mass="40503">MTSWQESSSANMMNTFGPTQALLVSGEGARVRDSDGKEYLDFLGGIAVNSLGHAHPAIVKTIAEQAASLMHVSNFFSSPPQLALAEKIKRISGIGESGRVFFTNSGTEANEAAFKLARKFGGEARPTILALEKAFHGRSMGALALTAKEAYRAPFAPMLTGVQHIPATIEALEAALDETVSALIIEPIQGEAGVLPLPEGYLQAARALTRERGALLIIDEIQTGIGRTGEWFGFQSEDTLPDAFTLAKGLGGGFPIGALVTTGAASEIFTPGNHGTTFGGNPLGTAVAGTVIDEIESAALLINVREREAQLRASIAGLNSPLIAGVRGRGLLLGIALTADIAPALAAEALAAGLIVNAPNAATIRIAPPLNITSADVDAFVGILDGLLAAHTA</sequence>
<evidence type="ECO:0000313" key="7">
    <source>
        <dbReference type="Proteomes" id="UP000272503"/>
    </source>
</evidence>
<dbReference type="RefSeq" id="WP_121648417.1">
    <property type="nucleotide sequence ID" value="NZ_RCUX01000005.1"/>
</dbReference>
<feature type="binding site" evidence="5">
    <location>
        <begin position="219"/>
        <end position="222"/>
    </location>
    <ligand>
        <name>pyridoxal 5'-phosphate</name>
        <dbReference type="ChEBI" id="CHEBI:597326"/>
    </ligand>
</feature>
<dbReference type="EMBL" id="RCUX01000005">
    <property type="protein sequence ID" value="RLP76134.1"/>
    <property type="molecule type" value="Genomic_DNA"/>
</dbReference>
<name>A0A3L7A7J5_9MICO</name>
<dbReference type="Gene3D" id="3.40.640.10">
    <property type="entry name" value="Type I PLP-dependent aspartate aminotransferase-like (Major domain)"/>
    <property type="match status" value="1"/>
</dbReference>
<comment type="cofactor">
    <cofactor evidence="5">
        <name>pyridoxal 5'-phosphate</name>
        <dbReference type="ChEBI" id="CHEBI:597326"/>
    </cofactor>
    <text evidence="5">Binds 1 pyridoxal phosphate per subunit.</text>
</comment>
<dbReference type="NCBIfam" id="NF002325">
    <property type="entry name" value="PRK01278.1"/>
    <property type="match status" value="1"/>
</dbReference>
<dbReference type="GO" id="GO:0006526">
    <property type="term" value="P:L-arginine biosynthetic process"/>
    <property type="evidence" value="ECO:0007669"/>
    <property type="project" value="UniProtKB-UniRule"/>
</dbReference>